<gene>
    <name evidence="3" type="ORF">SeLEV6574_g05831</name>
    <name evidence="4" type="ORF">SeMB42_g03121</name>
</gene>
<dbReference type="Pfam" id="PF01612">
    <property type="entry name" value="DNA_pol_A_exo1"/>
    <property type="match status" value="1"/>
</dbReference>
<dbReference type="Proteomes" id="UP000320475">
    <property type="component" value="Unassembled WGS sequence"/>
</dbReference>
<feature type="region of interest" description="Disordered" evidence="1">
    <location>
        <begin position="1"/>
        <end position="21"/>
    </location>
</feature>
<dbReference type="AlphaFoldDB" id="A0A507CS54"/>
<dbReference type="SUPFAM" id="SSF53098">
    <property type="entry name" value="Ribonuclease H-like"/>
    <property type="match status" value="1"/>
</dbReference>
<evidence type="ECO:0000313" key="5">
    <source>
        <dbReference type="Proteomes" id="UP000317494"/>
    </source>
</evidence>
<comment type="caution">
    <text evidence="3">The sequence shown here is derived from an EMBL/GenBank/DDBJ whole genome shotgun (WGS) entry which is preliminary data.</text>
</comment>
<evidence type="ECO:0000313" key="3">
    <source>
        <dbReference type="EMBL" id="TPX41976.1"/>
    </source>
</evidence>
<dbReference type="GO" id="GO:0003676">
    <property type="term" value="F:nucleic acid binding"/>
    <property type="evidence" value="ECO:0007669"/>
    <property type="project" value="InterPro"/>
</dbReference>
<dbReference type="EMBL" id="QEAM01000293">
    <property type="protein sequence ID" value="TPX41976.1"/>
    <property type="molecule type" value="Genomic_DNA"/>
</dbReference>
<dbReference type="Gene3D" id="3.30.420.10">
    <property type="entry name" value="Ribonuclease H-like superfamily/Ribonuclease H"/>
    <property type="match status" value="1"/>
</dbReference>
<dbReference type="InterPro" id="IPR012337">
    <property type="entry name" value="RNaseH-like_sf"/>
</dbReference>
<dbReference type="InterPro" id="IPR052408">
    <property type="entry name" value="Exonuclease_MUT-7-like"/>
</dbReference>
<evidence type="ECO:0000259" key="2">
    <source>
        <dbReference type="Pfam" id="PF01612"/>
    </source>
</evidence>
<dbReference type="InterPro" id="IPR002562">
    <property type="entry name" value="3'-5'_exonuclease_dom"/>
</dbReference>
<reference evidence="5 6" key="1">
    <citation type="journal article" date="2019" name="Sci. Rep.">
        <title>Comparative genomics of chytrid fungi reveal insights into the obligate biotrophic and pathogenic lifestyle of Synchytrium endobioticum.</title>
        <authorList>
            <person name="van de Vossenberg B.T.L.H."/>
            <person name="Warris S."/>
            <person name="Nguyen H.D.T."/>
            <person name="van Gent-Pelzer M.P.E."/>
            <person name="Joly D.L."/>
            <person name="van de Geest H.C."/>
            <person name="Bonants P.J.M."/>
            <person name="Smith D.S."/>
            <person name="Levesque C.A."/>
            <person name="van der Lee T.A.J."/>
        </authorList>
    </citation>
    <scope>NUCLEOTIDE SEQUENCE [LARGE SCALE GENOMIC DNA]</scope>
    <source>
        <strain evidence="3 6">LEV6574</strain>
        <strain evidence="4 5">MB42</strain>
    </source>
</reference>
<accession>A0A507CS54</accession>
<name>A0A507CS54_9FUNG</name>
<keyword evidence="5" id="KW-1185">Reference proteome</keyword>
<dbReference type="InterPro" id="IPR036397">
    <property type="entry name" value="RNaseH_sf"/>
</dbReference>
<feature type="compositionally biased region" description="Low complexity" evidence="1">
    <location>
        <begin position="168"/>
        <end position="189"/>
    </location>
</feature>
<feature type="compositionally biased region" description="Basic and acidic residues" evidence="1">
    <location>
        <begin position="1"/>
        <end position="14"/>
    </location>
</feature>
<sequence>MRTRGDRHDDDNDGRTTTTQEAVCKPPTLLQDWMLAGRNDDIPWLISQIVTPARAHDTGSLSDGIAAALKGSKDPYTLSLDILADAQIYKEGVPVQRRIFRLVSGCLRNLATPFWTSLPEADATGHVDGDAIRARVVSDNSDHVLAVDDRASAAPKPNDRNTSMHLVSSSNNVGSSSSPPRSAPKAPSCPSVLHLTARRSNRGLKPTTTHQERLLQLATAARNASMYIVLLKPFKVTPTSDQLVKMIEKATLSSANTELVTLVTKWGPVPSHINIVNLALDLIGQDDPGSARQIIGEEPLQQQLLVAQLEDLLQNEAARLQLSLESAQSQQRYRRISLFSKHAGRLLKSWKLDILDYPAIAFGNALRRAVWLSIETTEMQAKAGDFNPEGASAGPIELLEEIFTQCKDVYQSIILMMIIRGFASRQQTLPTAMYIAQKYRMLHHFDKASQMSPYSYGKRQLPPVEKPPNNLTVYEYQGSIEFIDSRRIDELMHLLFEKNVFVVGIDSEWKPDIDGGNCGPIFPSIFQVAFVKPVESSGWITDSGLDCNDRVSNGGEMVCYIIDCNELRRYPQLVEDFFNKFLETNRFVKLGFDLKSDLHILRSAFPSLSGKKCVNVLDLNSIPLQATDGSWHQSTSATKGSLADAARTYLGKYLNKSRRLCNWDRRPLSEASLRYAASDAMILLEIYQAYLARDGKGHELCTL</sequence>
<evidence type="ECO:0000256" key="1">
    <source>
        <dbReference type="SAM" id="MobiDB-lite"/>
    </source>
</evidence>
<proteinExistence type="predicted"/>
<dbReference type="VEuPathDB" id="FungiDB:SeMB42_g03121"/>
<organism evidence="3 6">
    <name type="scientific">Synchytrium endobioticum</name>
    <dbReference type="NCBI Taxonomy" id="286115"/>
    <lineage>
        <taxon>Eukaryota</taxon>
        <taxon>Fungi</taxon>
        <taxon>Fungi incertae sedis</taxon>
        <taxon>Chytridiomycota</taxon>
        <taxon>Chytridiomycota incertae sedis</taxon>
        <taxon>Chytridiomycetes</taxon>
        <taxon>Synchytriales</taxon>
        <taxon>Synchytriaceae</taxon>
        <taxon>Synchytrium</taxon>
    </lineage>
</organism>
<protein>
    <recommendedName>
        <fullName evidence="2">3'-5' exonuclease domain-containing protein</fullName>
    </recommendedName>
</protein>
<dbReference type="PANTHER" id="PTHR47765:SF2">
    <property type="entry name" value="EXONUCLEASE MUT-7 HOMOLOG"/>
    <property type="match status" value="1"/>
</dbReference>
<dbReference type="GO" id="GO:0008408">
    <property type="term" value="F:3'-5' exonuclease activity"/>
    <property type="evidence" value="ECO:0007669"/>
    <property type="project" value="InterPro"/>
</dbReference>
<evidence type="ECO:0000313" key="4">
    <source>
        <dbReference type="EMBL" id="TPX48125.1"/>
    </source>
</evidence>
<dbReference type="Proteomes" id="UP000317494">
    <property type="component" value="Unassembled WGS sequence"/>
</dbReference>
<evidence type="ECO:0000313" key="6">
    <source>
        <dbReference type="Proteomes" id="UP000320475"/>
    </source>
</evidence>
<feature type="domain" description="3'-5' exonuclease" evidence="2">
    <location>
        <begin position="557"/>
        <end position="689"/>
    </location>
</feature>
<dbReference type="PANTHER" id="PTHR47765">
    <property type="entry name" value="3'-5' EXONUCLEASE DOMAIN-CONTAINING PROTEIN"/>
    <property type="match status" value="1"/>
</dbReference>
<dbReference type="GO" id="GO:0006139">
    <property type="term" value="P:nucleobase-containing compound metabolic process"/>
    <property type="evidence" value="ECO:0007669"/>
    <property type="project" value="InterPro"/>
</dbReference>
<dbReference type="OrthoDB" id="1920326at2759"/>
<dbReference type="STRING" id="286115.A0A507CS54"/>
<dbReference type="EMBL" id="QEAN01000106">
    <property type="protein sequence ID" value="TPX48125.1"/>
    <property type="molecule type" value="Genomic_DNA"/>
</dbReference>
<feature type="region of interest" description="Disordered" evidence="1">
    <location>
        <begin position="148"/>
        <end position="189"/>
    </location>
</feature>